<keyword evidence="2" id="KW-1185">Reference proteome</keyword>
<protein>
    <submittedName>
        <fullName evidence="1">Uncharacterized protein</fullName>
    </submittedName>
</protein>
<reference evidence="2" key="1">
    <citation type="journal article" date="2019" name="Int. J. Syst. Evol. Microbiol.">
        <title>The Global Catalogue of Microorganisms (GCM) 10K type strain sequencing project: providing services to taxonomists for standard genome sequencing and annotation.</title>
        <authorList>
            <consortium name="The Broad Institute Genomics Platform"/>
            <consortium name="The Broad Institute Genome Sequencing Center for Infectious Disease"/>
            <person name="Wu L."/>
            <person name="Ma J."/>
        </authorList>
    </citation>
    <scope>NUCLEOTIDE SEQUENCE [LARGE SCALE GENOMIC DNA]</scope>
    <source>
        <strain evidence="2">CCUG 43111</strain>
    </source>
</reference>
<organism evidence="1 2">
    <name type="scientific">Massilia suwonensis</name>
    <dbReference type="NCBI Taxonomy" id="648895"/>
    <lineage>
        <taxon>Bacteria</taxon>
        <taxon>Pseudomonadati</taxon>
        <taxon>Pseudomonadota</taxon>
        <taxon>Betaproteobacteria</taxon>
        <taxon>Burkholderiales</taxon>
        <taxon>Oxalobacteraceae</taxon>
        <taxon>Telluria group</taxon>
        <taxon>Massilia</taxon>
    </lineage>
</organism>
<sequence length="56" mass="5735">MSLLLELRRPSVRIGSAVAGVARMDAVMGVHLDACAKVGSIDALDLMADLAGIGRA</sequence>
<dbReference type="Proteomes" id="UP001596101">
    <property type="component" value="Unassembled WGS sequence"/>
</dbReference>
<proteinExistence type="predicted"/>
<gene>
    <name evidence="1" type="ORF">ACFPQ5_02930</name>
</gene>
<name>A0ABW0MJI0_9BURK</name>
<dbReference type="RefSeq" id="WP_379751746.1">
    <property type="nucleotide sequence ID" value="NZ_JBHSMR010000004.1"/>
</dbReference>
<evidence type="ECO:0000313" key="1">
    <source>
        <dbReference type="EMBL" id="MFC5477127.1"/>
    </source>
</evidence>
<accession>A0ABW0MJI0</accession>
<dbReference type="EMBL" id="JBHSMR010000004">
    <property type="protein sequence ID" value="MFC5477127.1"/>
    <property type="molecule type" value="Genomic_DNA"/>
</dbReference>
<evidence type="ECO:0000313" key="2">
    <source>
        <dbReference type="Proteomes" id="UP001596101"/>
    </source>
</evidence>
<comment type="caution">
    <text evidence="1">The sequence shown here is derived from an EMBL/GenBank/DDBJ whole genome shotgun (WGS) entry which is preliminary data.</text>
</comment>